<dbReference type="OrthoDB" id="9773233at2"/>
<gene>
    <name evidence="1" type="ORF">ThimaDRAFT_3173</name>
</gene>
<keyword evidence="2" id="KW-1185">Reference proteome</keyword>
<sequence length="132" mass="13920">MNHSIRSGALGAAASCLVVSLAGCVEEPSVKPDMGPSTYDASGTMPCSAGAPTFDQACGWRVVRKPGGGAEIWISNIAVRDRPAYRVLTFSQGEFSARDGAPLRVTKDADQWTVTANDQEHYRFADALITGG</sequence>
<accession>F9UE71</accession>
<dbReference type="STRING" id="768671.ThimaDRAFT_3173"/>
<dbReference type="RefSeq" id="WP_007194045.1">
    <property type="nucleotide sequence ID" value="NZ_AFWV01000010.1"/>
</dbReference>
<dbReference type="PROSITE" id="PS51257">
    <property type="entry name" value="PROKAR_LIPOPROTEIN"/>
    <property type="match status" value="1"/>
</dbReference>
<reference evidence="1 2" key="1">
    <citation type="submission" date="2011-06" db="EMBL/GenBank/DDBJ databases">
        <title>The draft genome of Thiocapsa marina 5811.</title>
        <authorList>
            <consortium name="US DOE Joint Genome Institute (JGI-PGF)"/>
            <person name="Lucas S."/>
            <person name="Han J."/>
            <person name="Cheng J.-F."/>
            <person name="Goodwin L."/>
            <person name="Pitluck S."/>
            <person name="Peters L."/>
            <person name="Land M.L."/>
            <person name="Hauser L."/>
            <person name="Vogl K."/>
            <person name="Liu Z."/>
            <person name="Imhoff J."/>
            <person name="Thiel V."/>
            <person name="Frigaard N.-U."/>
            <person name="Bryant D."/>
            <person name="Woyke T.J."/>
        </authorList>
    </citation>
    <scope>NUCLEOTIDE SEQUENCE [LARGE SCALE GENOMIC DNA]</scope>
    <source>
        <strain evidence="1 2">5811</strain>
    </source>
</reference>
<evidence type="ECO:0000313" key="2">
    <source>
        <dbReference type="Proteomes" id="UP000005459"/>
    </source>
</evidence>
<dbReference type="Proteomes" id="UP000005459">
    <property type="component" value="Unassembled WGS sequence"/>
</dbReference>
<dbReference type="AlphaFoldDB" id="F9UE71"/>
<evidence type="ECO:0000313" key="1">
    <source>
        <dbReference type="EMBL" id="EGV17628.1"/>
    </source>
</evidence>
<protein>
    <recommendedName>
        <fullName evidence="3">Lipoprotein</fullName>
    </recommendedName>
</protein>
<evidence type="ECO:0008006" key="3">
    <source>
        <dbReference type="Google" id="ProtNLM"/>
    </source>
</evidence>
<proteinExistence type="predicted"/>
<dbReference type="EMBL" id="AFWV01000010">
    <property type="protein sequence ID" value="EGV17628.1"/>
    <property type="molecule type" value="Genomic_DNA"/>
</dbReference>
<name>F9UE71_9GAMM</name>
<organism evidence="1 2">
    <name type="scientific">Thiocapsa marina 5811</name>
    <dbReference type="NCBI Taxonomy" id="768671"/>
    <lineage>
        <taxon>Bacteria</taxon>
        <taxon>Pseudomonadati</taxon>
        <taxon>Pseudomonadota</taxon>
        <taxon>Gammaproteobacteria</taxon>
        <taxon>Chromatiales</taxon>
        <taxon>Chromatiaceae</taxon>
        <taxon>Thiocapsa</taxon>
    </lineage>
</organism>